<reference evidence="15" key="1">
    <citation type="submission" date="2013-03" db="EMBL/GenBank/DDBJ databases">
        <authorList>
            <person name="Harkins D.M."/>
            <person name="Durkin A.S."/>
            <person name="Brinkac L.M."/>
            <person name="Haft D.H."/>
            <person name="Selengut J.D."/>
            <person name="Sanka R."/>
            <person name="DePew J."/>
            <person name="Purushe J."/>
            <person name="Hartskeerl R.A."/>
            <person name="Ahmed A."/>
            <person name="van der Linden H."/>
            <person name="Goris M.G.A."/>
            <person name="Vinetz J.M."/>
            <person name="Sutton G.G."/>
            <person name="Nierman W.C."/>
            <person name="Fouts D.E."/>
        </authorList>
    </citation>
    <scope>NUCLEOTIDE SEQUENCE [LARGE SCALE GENOMIC DNA]</scope>
    <source>
        <strain evidence="15">LT 11-33</strain>
    </source>
</reference>
<evidence type="ECO:0000256" key="9">
    <source>
        <dbReference type="ARBA" id="ARBA00023125"/>
    </source>
</evidence>
<feature type="domain" description="Photolyase/cryptochrome alpha/beta" evidence="14">
    <location>
        <begin position="50"/>
        <end position="182"/>
    </location>
</feature>
<evidence type="ECO:0000313" key="16">
    <source>
        <dbReference type="Proteomes" id="UP000012371"/>
    </source>
</evidence>
<dbReference type="GO" id="GO:0003677">
    <property type="term" value="F:DNA binding"/>
    <property type="evidence" value="ECO:0007669"/>
    <property type="project" value="UniProtKB-KW"/>
</dbReference>
<evidence type="ECO:0000256" key="2">
    <source>
        <dbReference type="ARBA" id="ARBA00001974"/>
    </source>
</evidence>
<dbReference type="PANTHER" id="PTHR10211:SF0">
    <property type="entry name" value="DEOXYRIBODIPYRIMIDINE PHOTO-LYASE"/>
    <property type="match status" value="1"/>
</dbReference>
<dbReference type="SUPFAM" id="SSF48173">
    <property type="entry name" value="Cryptochrome/photolyase FAD-binding domain"/>
    <property type="match status" value="1"/>
</dbReference>
<proteinExistence type="inferred from homology"/>
<evidence type="ECO:0000256" key="10">
    <source>
        <dbReference type="ARBA" id="ARBA00023204"/>
    </source>
</evidence>
<evidence type="ECO:0000256" key="6">
    <source>
        <dbReference type="ARBA" id="ARBA00022630"/>
    </source>
</evidence>
<evidence type="ECO:0000313" key="15">
    <source>
        <dbReference type="EMBL" id="EMY60111.1"/>
    </source>
</evidence>
<dbReference type="InterPro" id="IPR014729">
    <property type="entry name" value="Rossmann-like_a/b/a_fold"/>
</dbReference>
<comment type="similarity">
    <text evidence="3">Belongs to the DNA photolyase class-2 family.</text>
</comment>
<dbReference type="Gene3D" id="1.25.40.80">
    <property type="match status" value="1"/>
</dbReference>
<evidence type="ECO:0000256" key="1">
    <source>
        <dbReference type="ARBA" id="ARBA00001932"/>
    </source>
</evidence>
<comment type="cofactor">
    <cofactor evidence="2">
        <name>FAD</name>
        <dbReference type="ChEBI" id="CHEBI:57692"/>
    </cofactor>
</comment>
<dbReference type="Gene3D" id="3.40.50.620">
    <property type="entry name" value="HUPs"/>
    <property type="match status" value="1"/>
</dbReference>
<dbReference type="Proteomes" id="UP000012371">
    <property type="component" value="Unassembled WGS sequence"/>
</dbReference>
<gene>
    <name evidence="15" type="ORF">LEP1GSC203_0905</name>
</gene>
<keyword evidence="7" id="KW-0227">DNA damage</keyword>
<dbReference type="InterPro" id="IPR036134">
    <property type="entry name" value="Crypto/Photolyase_FAD-like_sf"/>
</dbReference>
<sequence length="527" mass="61507">MVHILSTLPFVSIELGKKKRRTKLAFAPLIEVIQERIRLCNEKPIVSTGKYILYWMQAYRRFDSNHAFAYAVSLAKELNKELIVYEGLRSDYPWNSERIHKFILEGMEDNQTRADELGINYWPFLESKTNPARGILKKIAKDAAAIVTDDFPCFIIPEQISKLSQKIDCRLIAVDSNSLLPFSLFERSASAARILRIWIHKEFSKGMPKFTKQKWTKKDLDGLNHHTNPPPGFGLPKDLNTFLQTIDFKNLVLPAKGVKGGRNEALKILKTFVTKKLDNYMTDRSQPNRPEMTATSGLSPYLHFGHIGIEEIFLSVMEVTSQGKWNPERMSHQKPGDREQFYSESSSANHFLDELITWRDIGYLFFWKNKPNRINLEDLPDWVKANFEKHKSDTREYLYTLEQFESANTHDELWNAAQTELVKTGRLHNYMRMLWGKKVIEWTKSYEEAFQILEHLNHKYAYDGRNPNSYTGILWCFGLFDRPWFPERNVFGNVRFMSSDSTKKKFKMKSYLEYIGELSGNSDSLFP</sequence>
<keyword evidence="11" id="KW-0456">Lyase</keyword>
<evidence type="ECO:0000256" key="3">
    <source>
        <dbReference type="ARBA" id="ARBA00006409"/>
    </source>
</evidence>
<keyword evidence="9" id="KW-0238">DNA-binding</keyword>
<dbReference type="EMBL" id="AOGW02000018">
    <property type="protein sequence ID" value="EMY60111.1"/>
    <property type="molecule type" value="Genomic_DNA"/>
</dbReference>
<dbReference type="EC" id="4.1.99.3" evidence="4"/>
<dbReference type="PROSITE" id="PS51645">
    <property type="entry name" value="PHR_CRY_ALPHA_BETA"/>
    <property type="match status" value="1"/>
</dbReference>
<dbReference type="SUPFAM" id="SSF52425">
    <property type="entry name" value="Cryptochrome/photolyase, N-terminal domain"/>
    <property type="match status" value="1"/>
</dbReference>
<keyword evidence="10" id="KW-0234">DNA repair</keyword>
<keyword evidence="8" id="KW-0274">FAD</keyword>
<dbReference type="Gene3D" id="1.10.579.10">
    <property type="entry name" value="DNA Cyclobutane Dipyrimidine Photolyase, subunit A, domain 3"/>
    <property type="match status" value="1"/>
</dbReference>
<evidence type="ECO:0000256" key="11">
    <source>
        <dbReference type="ARBA" id="ARBA00023239"/>
    </source>
</evidence>
<keyword evidence="16" id="KW-1185">Reference proteome</keyword>
<dbReference type="GO" id="GO:0003904">
    <property type="term" value="F:deoxyribodipyrimidine photo-lyase activity"/>
    <property type="evidence" value="ECO:0007669"/>
    <property type="project" value="UniProtKB-EC"/>
</dbReference>
<comment type="cofactor">
    <cofactor evidence="1">
        <name>(6R)-5,10-methylene-5,6,7,8-tetrahydrofolate</name>
        <dbReference type="ChEBI" id="CHEBI:15636"/>
    </cofactor>
</comment>
<comment type="catalytic activity">
    <reaction evidence="13">
        <text>cyclobutadipyrimidine (in DNA) = 2 pyrimidine residues (in DNA).</text>
        <dbReference type="EC" id="4.1.99.3"/>
    </reaction>
</comment>
<comment type="caution">
    <text evidence="15">The sequence shown here is derived from an EMBL/GenBank/DDBJ whole genome shotgun (WGS) entry which is preliminary data.</text>
</comment>
<evidence type="ECO:0000256" key="5">
    <source>
        <dbReference type="ARBA" id="ARBA00014046"/>
    </source>
</evidence>
<dbReference type="InterPro" id="IPR052219">
    <property type="entry name" value="Photolyase_Class-2"/>
</dbReference>
<evidence type="ECO:0000256" key="8">
    <source>
        <dbReference type="ARBA" id="ARBA00022827"/>
    </source>
</evidence>
<accession>N1VXF3</accession>
<dbReference type="InterPro" id="IPR006050">
    <property type="entry name" value="DNA_photolyase_N"/>
</dbReference>
<dbReference type="InterPro" id="IPR036155">
    <property type="entry name" value="Crypto/Photolyase_N_sf"/>
</dbReference>
<dbReference type="PANTHER" id="PTHR10211">
    <property type="entry name" value="DEOXYRIBODIPYRIMIDINE PHOTOLYASE"/>
    <property type="match status" value="1"/>
</dbReference>
<name>N1VXF3_9LEPT</name>
<dbReference type="STRING" id="1257025.LEP1GSC203_0905"/>
<evidence type="ECO:0000256" key="13">
    <source>
        <dbReference type="ARBA" id="ARBA00033999"/>
    </source>
</evidence>
<dbReference type="FunFam" id="1.10.579.10:FF:000002">
    <property type="entry name" value="Deoxyribodipyrimidine photolyase"/>
    <property type="match status" value="1"/>
</dbReference>
<keyword evidence="6" id="KW-0285">Flavoprotein</keyword>
<evidence type="ECO:0000256" key="12">
    <source>
        <dbReference type="ARBA" id="ARBA00031671"/>
    </source>
</evidence>
<evidence type="ECO:0000256" key="4">
    <source>
        <dbReference type="ARBA" id="ARBA00013149"/>
    </source>
</evidence>
<organism evidence="15 16">
    <name type="scientific">Leptospira terpstrae serovar Hualin str. LT 11-33 = ATCC 700639</name>
    <dbReference type="NCBI Taxonomy" id="1257025"/>
    <lineage>
        <taxon>Bacteria</taxon>
        <taxon>Pseudomonadati</taxon>
        <taxon>Spirochaetota</taxon>
        <taxon>Spirochaetia</taxon>
        <taxon>Leptospirales</taxon>
        <taxon>Leptospiraceae</taxon>
        <taxon>Leptospira</taxon>
    </lineage>
</organism>
<dbReference type="GO" id="GO:0000719">
    <property type="term" value="P:photoreactive repair"/>
    <property type="evidence" value="ECO:0007669"/>
    <property type="project" value="TreeGrafter"/>
</dbReference>
<evidence type="ECO:0000256" key="7">
    <source>
        <dbReference type="ARBA" id="ARBA00022763"/>
    </source>
</evidence>
<evidence type="ECO:0000259" key="14">
    <source>
        <dbReference type="PROSITE" id="PS51645"/>
    </source>
</evidence>
<dbReference type="AlphaFoldDB" id="N1VXF3"/>
<protein>
    <recommendedName>
        <fullName evidence="5">Deoxyribodipyrimidine photo-lyase</fullName>
        <ecNumber evidence="4">4.1.99.3</ecNumber>
    </recommendedName>
    <alternativeName>
        <fullName evidence="12">DNA photolyase</fullName>
    </alternativeName>
</protein>